<reference evidence="1 2" key="1">
    <citation type="submission" date="2021-06" db="EMBL/GenBank/DDBJ databases">
        <authorList>
            <person name="Kallberg Y."/>
            <person name="Tangrot J."/>
            <person name="Rosling A."/>
        </authorList>
    </citation>
    <scope>NUCLEOTIDE SEQUENCE [LARGE SCALE GENOMIC DNA]</scope>
    <source>
        <strain evidence="1 2">120-4 pot B 10/14</strain>
    </source>
</reference>
<dbReference type="EMBL" id="CAJVQB010002060">
    <property type="protein sequence ID" value="CAG8560658.1"/>
    <property type="molecule type" value="Genomic_DNA"/>
</dbReference>
<protein>
    <submittedName>
        <fullName evidence="1">3570_t:CDS:1</fullName>
    </submittedName>
</protein>
<accession>A0ABN7UC83</accession>
<keyword evidence="2" id="KW-1185">Reference proteome</keyword>
<dbReference type="Proteomes" id="UP000789901">
    <property type="component" value="Unassembled WGS sequence"/>
</dbReference>
<sequence>MVLLLLGVQVDEVPQLMTQQTILINGNRQLTQLLDDSIFCGSNIDIKANKIFINIIDMTKNETIINNPKMKPYLNFLSFLQVNNSLATLNSTFIETSELADQYNATYNKISIECQGPVNNVVISLNHTDDETNAAFIDDTKKLNPIPIIYYPEIQKNEGTVNLPIKKPMKSQDIVYRVLGGESIYNIDRVGCTAGFWVRFRTLELLVTAGHCPDFRLIGSMIIRFTRPVDRGFIIRNSTHISATPFIINWFGQEYRIAGIELPDTEGAIVCKSGYHSEVNCGTLFAIYGDLIHADGTSHDNVIIVEGMECVRGDSGGPAFTVNEFTFNVILSVWFLAE</sequence>
<name>A0ABN7UC83_GIGMA</name>
<dbReference type="InterPro" id="IPR009003">
    <property type="entry name" value="Peptidase_S1_PA"/>
</dbReference>
<gene>
    <name evidence="1" type="ORF">GMARGA_LOCUS5002</name>
</gene>
<dbReference type="SUPFAM" id="SSF50494">
    <property type="entry name" value="Trypsin-like serine proteases"/>
    <property type="match status" value="1"/>
</dbReference>
<dbReference type="InterPro" id="IPR043504">
    <property type="entry name" value="Peptidase_S1_PA_chymotrypsin"/>
</dbReference>
<evidence type="ECO:0000313" key="2">
    <source>
        <dbReference type="Proteomes" id="UP000789901"/>
    </source>
</evidence>
<proteinExistence type="predicted"/>
<dbReference type="Gene3D" id="2.40.10.10">
    <property type="entry name" value="Trypsin-like serine proteases"/>
    <property type="match status" value="2"/>
</dbReference>
<comment type="caution">
    <text evidence="1">The sequence shown here is derived from an EMBL/GenBank/DDBJ whole genome shotgun (WGS) entry which is preliminary data.</text>
</comment>
<organism evidence="1 2">
    <name type="scientific">Gigaspora margarita</name>
    <dbReference type="NCBI Taxonomy" id="4874"/>
    <lineage>
        <taxon>Eukaryota</taxon>
        <taxon>Fungi</taxon>
        <taxon>Fungi incertae sedis</taxon>
        <taxon>Mucoromycota</taxon>
        <taxon>Glomeromycotina</taxon>
        <taxon>Glomeromycetes</taxon>
        <taxon>Diversisporales</taxon>
        <taxon>Gigasporaceae</taxon>
        <taxon>Gigaspora</taxon>
    </lineage>
</organism>
<evidence type="ECO:0000313" key="1">
    <source>
        <dbReference type="EMBL" id="CAG8560658.1"/>
    </source>
</evidence>